<gene>
    <name evidence="1" type="ORF">D3242_32980</name>
</gene>
<name>A0A6M7TX37_9HYPH</name>
<accession>A0A6M7TX37</accession>
<sequence length="631" mass="63114">MWLIVAVLTASSAVVRAQDWGVVANISATMGVTGNRLCYGEASRGDIGCPADAPTVSGSTITGTFVGDGSGLTGLVGASADRIISGTAQVIANGNSNSISITEAGVTTGYFYGGKLVAGGVSTTGIVSATGLYVTNTALFSGLVGMGTNAPSGTLHIFDGTLNFGSSNSSANKRTFMQESADAFYLGSAPANQNLFLGQSSGGARGFSGIYYDTNGNVGGGGHFLRIGGIPMLYVTSNSNVAMVGIGISASTPSGTLHVYGGVSSSNIYLSRAGSPATQGVIDYSGSSMVVGTNGADGLVLRTNGTTRFSVDSTGYFSAGGNMGIGGMIGYIPSTTLHVSGTLRIANGGEACDNNRSGAIRYASSSFDFCDGGGTWKSLATMAAAGAATPDRIISGTTSIIANNGGGISVSLPAANVFEVRSALGGSRLTIAGATNYANNLRFVDGLTQKASLDFTPFGAGDNLGMTTSLSSLQLTNTSATGFIGFYTGAGSTERVRIDSSGNVGIGTAYPSQKLTIFDSSNASISFRSGAGTPGPIREARISAVSTGGGGNGHSLAFLTNLSGASPTEGMRLTSDGLLGLGTATPTAPLEVSGTISATVLQLANSPANTCGPSTYGSMKMINGRPYYCRQ</sequence>
<reference evidence="1 2" key="1">
    <citation type="submission" date="2018-09" db="EMBL/GenBank/DDBJ databases">
        <title>Mesorhizobium carmichaelinearum sp. nov. isolated from Carmichaelinea spp. root nodules in New Zealand.</title>
        <authorList>
            <person name="De Meyer S.E."/>
        </authorList>
    </citation>
    <scope>NUCLEOTIDE SEQUENCE [LARGE SCALE GENOMIC DNA]</scope>
    <source>
        <strain evidence="1 2">LMG 28313</strain>
    </source>
</reference>
<keyword evidence="2" id="KW-1185">Reference proteome</keyword>
<dbReference type="AlphaFoldDB" id="A0A6M7TX37"/>
<comment type="caution">
    <text evidence="1">The sequence shown here is derived from an EMBL/GenBank/DDBJ whole genome shotgun (WGS) entry which is preliminary data.</text>
</comment>
<evidence type="ECO:0000313" key="2">
    <source>
        <dbReference type="Proteomes" id="UP000275530"/>
    </source>
</evidence>
<protein>
    <submittedName>
        <fullName evidence="1">Uncharacterized protein</fullName>
    </submittedName>
</protein>
<organism evidence="1 2">
    <name type="scientific">Mesorhizobium jarvisii</name>
    <dbReference type="NCBI Taxonomy" id="1777867"/>
    <lineage>
        <taxon>Bacteria</taxon>
        <taxon>Pseudomonadati</taxon>
        <taxon>Pseudomonadota</taxon>
        <taxon>Alphaproteobacteria</taxon>
        <taxon>Hyphomicrobiales</taxon>
        <taxon>Phyllobacteriaceae</taxon>
        <taxon>Mesorhizobium</taxon>
    </lineage>
</organism>
<evidence type="ECO:0000313" key="1">
    <source>
        <dbReference type="EMBL" id="RJT28181.1"/>
    </source>
</evidence>
<dbReference type="Proteomes" id="UP000275530">
    <property type="component" value="Unassembled WGS sequence"/>
</dbReference>
<dbReference type="EMBL" id="QZXA01000024">
    <property type="protein sequence ID" value="RJT28181.1"/>
    <property type="molecule type" value="Genomic_DNA"/>
</dbReference>
<proteinExistence type="predicted"/>